<name>A0A397U9V0_9GLOM</name>
<comment type="caution">
    <text evidence="2">The sequence shown here is derived from an EMBL/GenBank/DDBJ whole genome shotgun (WGS) entry which is preliminary data.</text>
</comment>
<dbReference type="AlphaFoldDB" id="A0A397U9V0"/>
<feature type="compositionally biased region" description="Basic and acidic residues" evidence="1">
    <location>
        <begin position="38"/>
        <end position="48"/>
    </location>
</feature>
<proteinExistence type="predicted"/>
<sequence length="104" mass="12037">MDPRQGQRDEEVIRQEIHRQVQQAIQESKMTNNKRQRTNKDNLQDKTELLIQNTPTTKDEIGLTKSSETLSTSSMMSTNPITTTNIEHVTDMQIDESTSEQIKY</sequence>
<protein>
    <submittedName>
        <fullName evidence="2">Uncharacterized protein</fullName>
    </submittedName>
</protein>
<gene>
    <name evidence="2" type="ORF">C2G38_2046289</name>
</gene>
<feature type="compositionally biased region" description="Low complexity" evidence="1">
    <location>
        <begin position="63"/>
        <end position="78"/>
    </location>
</feature>
<evidence type="ECO:0000313" key="3">
    <source>
        <dbReference type="Proteomes" id="UP000266673"/>
    </source>
</evidence>
<evidence type="ECO:0000313" key="2">
    <source>
        <dbReference type="EMBL" id="RIB07095.1"/>
    </source>
</evidence>
<organism evidence="2 3">
    <name type="scientific">Gigaspora rosea</name>
    <dbReference type="NCBI Taxonomy" id="44941"/>
    <lineage>
        <taxon>Eukaryota</taxon>
        <taxon>Fungi</taxon>
        <taxon>Fungi incertae sedis</taxon>
        <taxon>Mucoromycota</taxon>
        <taxon>Glomeromycotina</taxon>
        <taxon>Glomeromycetes</taxon>
        <taxon>Diversisporales</taxon>
        <taxon>Gigasporaceae</taxon>
        <taxon>Gigaspora</taxon>
    </lineage>
</organism>
<evidence type="ECO:0000256" key="1">
    <source>
        <dbReference type="SAM" id="MobiDB-lite"/>
    </source>
</evidence>
<dbReference type="Proteomes" id="UP000266673">
    <property type="component" value="Unassembled WGS sequence"/>
</dbReference>
<keyword evidence="3" id="KW-1185">Reference proteome</keyword>
<accession>A0A397U9V0</accession>
<feature type="region of interest" description="Disordered" evidence="1">
    <location>
        <begin position="25"/>
        <end position="80"/>
    </location>
</feature>
<reference evidence="2 3" key="1">
    <citation type="submission" date="2018-06" db="EMBL/GenBank/DDBJ databases">
        <title>Comparative genomics reveals the genomic features of Rhizophagus irregularis, R. cerebriforme, R. diaphanum and Gigaspora rosea, and their symbiotic lifestyle signature.</title>
        <authorList>
            <person name="Morin E."/>
            <person name="San Clemente H."/>
            <person name="Chen E.C.H."/>
            <person name="De La Providencia I."/>
            <person name="Hainaut M."/>
            <person name="Kuo A."/>
            <person name="Kohler A."/>
            <person name="Murat C."/>
            <person name="Tang N."/>
            <person name="Roy S."/>
            <person name="Loubradou J."/>
            <person name="Henrissat B."/>
            <person name="Grigoriev I.V."/>
            <person name="Corradi N."/>
            <person name="Roux C."/>
            <person name="Martin F.M."/>
        </authorList>
    </citation>
    <scope>NUCLEOTIDE SEQUENCE [LARGE SCALE GENOMIC DNA]</scope>
    <source>
        <strain evidence="2 3">DAOM 194757</strain>
    </source>
</reference>
<dbReference type="EMBL" id="QKWP01001717">
    <property type="protein sequence ID" value="RIB07095.1"/>
    <property type="molecule type" value="Genomic_DNA"/>
</dbReference>